<dbReference type="GO" id="GO:0046872">
    <property type="term" value="F:metal ion binding"/>
    <property type="evidence" value="ECO:0007669"/>
    <property type="project" value="UniProtKB-KW"/>
</dbReference>
<dbReference type="Gene3D" id="2.60.120.330">
    <property type="entry name" value="B-lactam Antibiotic, Isopenicillin N Synthase, Chain"/>
    <property type="match status" value="1"/>
</dbReference>
<evidence type="ECO:0000256" key="5">
    <source>
        <dbReference type="SAM" id="MobiDB-lite"/>
    </source>
</evidence>
<dbReference type="AlphaFoldDB" id="A0A0L0H9N0"/>
<evidence type="ECO:0000256" key="1">
    <source>
        <dbReference type="ARBA" id="ARBA00008056"/>
    </source>
</evidence>
<keyword evidence="4" id="KW-0408">Iron</keyword>
<dbReference type="InterPro" id="IPR027443">
    <property type="entry name" value="IPNS-like_sf"/>
</dbReference>
<keyword evidence="9" id="KW-1185">Reference proteome</keyword>
<dbReference type="eggNOG" id="KOG0143">
    <property type="taxonomic scope" value="Eukaryota"/>
</dbReference>
<feature type="compositionally biased region" description="Pro residues" evidence="5">
    <location>
        <begin position="14"/>
        <end position="29"/>
    </location>
</feature>
<dbReference type="InterPro" id="IPR044861">
    <property type="entry name" value="IPNS-like_FE2OG_OXY"/>
</dbReference>
<dbReference type="Proteomes" id="UP000053201">
    <property type="component" value="Unassembled WGS sequence"/>
</dbReference>
<feature type="region of interest" description="Disordered" evidence="5">
    <location>
        <begin position="1"/>
        <end position="29"/>
    </location>
</feature>
<keyword evidence="2" id="KW-0479">Metal-binding</keyword>
<gene>
    <name evidence="8" type="ORF">SPPG_07073</name>
</gene>
<evidence type="ECO:0000259" key="7">
    <source>
        <dbReference type="Pfam" id="PF14226"/>
    </source>
</evidence>
<organism evidence="8 9">
    <name type="scientific">Spizellomyces punctatus (strain DAOM BR117)</name>
    <dbReference type="NCBI Taxonomy" id="645134"/>
    <lineage>
        <taxon>Eukaryota</taxon>
        <taxon>Fungi</taxon>
        <taxon>Fungi incertae sedis</taxon>
        <taxon>Chytridiomycota</taxon>
        <taxon>Chytridiomycota incertae sedis</taxon>
        <taxon>Chytridiomycetes</taxon>
        <taxon>Spizellomycetales</taxon>
        <taxon>Spizellomycetaceae</taxon>
        <taxon>Spizellomyces</taxon>
    </lineage>
</organism>
<evidence type="ECO:0000256" key="3">
    <source>
        <dbReference type="ARBA" id="ARBA00023002"/>
    </source>
</evidence>
<feature type="domain" description="Isopenicillin N synthase-like Fe(2+) 2OG dioxygenase" evidence="6">
    <location>
        <begin position="216"/>
        <end position="301"/>
    </location>
</feature>
<dbReference type="GO" id="GO:0016491">
    <property type="term" value="F:oxidoreductase activity"/>
    <property type="evidence" value="ECO:0007669"/>
    <property type="project" value="UniProtKB-KW"/>
</dbReference>
<accession>A0A0L0H9N0</accession>
<evidence type="ECO:0000313" key="9">
    <source>
        <dbReference type="Proteomes" id="UP000053201"/>
    </source>
</evidence>
<dbReference type="InterPro" id="IPR026992">
    <property type="entry name" value="DIOX_N"/>
</dbReference>
<dbReference type="STRING" id="645134.A0A0L0H9N0"/>
<sequence>MSASISPTDVPSPYTIPPPSVPPPEEPNSSLPPIPLLLLDHSKSLSPATKPEFLYWLRMAILYHGSFYLTNTGIPEELTDQMAKSAEELFNIGDDEKGKCSVNHSSGFLGWCGIVDGECRETWEFGPDLDGKQASSNAPLYARLRYAPNQYPSEAALPNFKGMLKGYNKFLTDLAFMYNELILEALGVPTGAFDGYFDEEAKLGGRIKFSRYFRGEDPKQYGEAPYRDAWLSFLMFANDVPGVEMLSEKRQTLTLPPLPSTLLVQTGTALSFATHHAVLSLPHRVLQPPPDAPDALTIRYAMQLRPNLPYDDILKGIEGAENMNEEAKRVRDQRRERRKRGFEAVRKVVAGIRAFKGTGKATESTSKEASKLETVGDADLYRRIKSRPTVGKKWYPEISVESVPASS</sequence>
<evidence type="ECO:0000256" key="2">
    <source>
        <dbReference type="ARBA" id="ARBA00022723"/>
    </source>
</evidence>
<dbReference type="Pfam" id="PF14226">
    <property type="entry name" value="DIOX_N"/>
    <property type="match status" value="1"/>
</dbReference>
<keyword evidence="3" id="KW-0560">Oxidoreductase</keyword>
<dbReference type="GeneID" id="27690321"/>
<protein>
    <recommendedName>
        <fullName evidence="10">Fe2OG dioxygenase domain-containing protein</fullName>
    </recommendedName>
</protein>
<reference evidence="8 9" key="1">
    <citation type="submission" date="2009-08" db="EMBL/GenBank/DDBJ databases">
        <title>The Genome Sequence of Spizellomyces punctatus strain DAOM BR117.</title>
        <authorList>
            <consortium name="The Broad Institute Genome Sequencing Platform"/>
            <person name="Russ C."/>
            <person name="Cuomo C."/>
            <person name="Shea T."/>
            <person name="Young S.K."/>
            <person name="Zeng Q."/>
            <person name="Koehrsen M."/>
            <person name="Haas B."/>
            <person name="Borodovsky M."/>
            <person name="Guigo R."/>
            <person name="Alvarado L."/>
            <person name="Berlin A."/>
            <person name="Bochicchio J."/>
            <person name="Borenstein D."/>
            <person name="Chapman S."/>
            <person name="Chen Z."/>
            <person name="Engels R."/>
            <person name="Freedman E."/>
            <person name="Gellesch M."/>
            <person name="Goldberg J."/>
            <person name="Griggs A."/>
            <person name="Gujja S."/>
            <person name="Heiman D."/>
            <person name="Hepburn T."/>
            <person name="Howarth C."/>
            <person name="Jen D."/>
            <person name="Larson L."/>
            <person name="Lewis B."/>
            <person name="Mehta T."/>
            <person name="Park D."/>
            <person name="Pearson M."/>
            <person name="Roberts A."/>
            <person name="Saif S."/>
            <person name="Shenoy N."/>
            <person name="Sisk P."/>
            <person name="Stolte C."/>
            <person name="Sykes S."/>
            <person name="Thomson T."/>
            <person name="Walk T."/>
            <person name="White J."/>
            <person name="Yandava C."/>
            <person name="Burger G."/>
            <person name="Gray M.W."/>
            <person name="Holland P.W.H."/>
            <person name="King N."/>
            <person name="Lang F.B.F."/>
            <person name="Roger A.J."/>
            <person name="Ruiz-Trillo I."/>
            <person name="Lander E."/>
            <person name="Nusbaum C."/>
        </authorList>
    </citation>
    <scope>NUCLEOTIDE SEQUENCE [LARGE SCALE GENOMIC DNA]</scope>
    <source>
        <strain evidence="8 9">DAOM BR117</strain>
    </source>
</reference>
<evidence type="ECO:0000313" key="8">
    <source>
        <dbReference type="EMBL" id="KNC97604.1"/>
    </source>
</evidence>
<evidence type="ECO:0000259" key="6">
    <source>
        <dbReference type="Pfam" id="PF03171"/>
    </source>
</evidence>
<feature type="domain" description="Non-haem dioxygenase N-terminal" evidence="7">
    <location>
        <begin position="40"/>
        <end position="154"/>
    </location>
</feature>
<dbReference type="OMA" id="ARETGFF"/>
<dbReference type="SUPFAM" id="SSF51197">
    <property type="entry name" value="Clavaminate synthase-like"/>
    <property type="match status" value="1"/>
</dbReference>
<dbReference type="OrthoDB" id="627829at2759"/>
<dbReference type="PANTHER" id="PTHR10209">
    <property type="entry name" value="OXIDOREDUCTASE, 2OG-FE II OXYGENASE FAMILY PROTEIN"/>
    <property type="match status" value="1"/>
</dbReference>
<dbReference type="EMBL" id="KQ257463">
    <property type="protein sequence ID" value="KNC97604.1"/>
    <property type="molecule type" value="Genomic_DNA"/>
</dbReference>
<dbReference type="Pfam" id="PF03171">
    <property type="entry name" value="2OG-FeII_Oxy"/>
    <property type="match status" value="1"/>
</dbReference>
<dbReference type="InParanoid" id="A0A0L0H9N0"/>
<dbReference type="RefSeq" id="XP_016605644.1">
    <property type="nucleotide sequence ID" value="XM_016755253.1"/>
</dbReference>
<name>A0A0L0H9N0_SPIPD</name>
<comment type="similarity">
    <text evidence="1">Belongs to the iron/ascorbate-dependent oxidoreductase family.</text>
</comment>
<proteinExistence type="inferred from homology"/>
<dbReference type="VEuPathDB" id="FungiDB:SPPG_07073"/>
<evidence type="ECO:0000256" key="4">
    <source>
        <dbReference type="ARBA" id="ARBA00023004"/>
    </source>
</evidence>
<evidence type="ECO:0008006" key="10">
    <source>
        <dbReference type="Google" id="ProtNLM"/>
    </source>
</evidence>
<dbReference type="PANTHER" id="PTHR10209:SF885">
    <property type="entry name" value="2OG-FE(II) OXYGENASE FAMILY, PUTATIVE (AFU_ORTHOLOGUE AFUA_2G00750)-RELATED"/>
    <property type="match status" value="1"/>
</dbReference>